<feature type="coiled-coil region" evidence="1">
    <location>
        <begin position="279"/>
        <end position="386"/>
    </location>
</feature>
<feature type="compositionally biased region" description="Low complexity" evidence="2">
    <location>
        <begin position="1"/>
        <end position="20"/>
    </location>
</feature>
<dbReference type="Proteomes" id="UP001151760">
    <property type="component" value="Unassembled WGS sequence"/>
</dbReference>
<feature type="compositionally biased region" description="Polar residues" evidence="2">
    <location>
        <begin position="494"/>
        <end position="505"/>
    </location>
</feature>
<feature type="region of interest" description="Disordered" evidence="2">
    <location>
        <begin position="1"/>
        <end position="35"/>
    </location>
</feature>
<feature type="region of interest" description="Disordered" evidence="2">
    <location>
        <begin position="559"/>
        <end position="601"/>
    </location>
</feature>
<accession>A0ABQ5D916</accession>
<feature type="compositionally biased region" description="Polar residues" evidence="2">
    <location>
        <begin position="445"/>
        <end position="454"/>
    </location>
</feature>
<proteinExistence type="predicted"/>
<evidence type="ECO:0000256" key="1">
    <source>
        <dbReference type="SAM" id="Coils"/>
    </source>
</evidence>
<feature type="region of interest" description="Disordered" evidence="2">
    <location>
        <begin position="484"/>
        <end position="505"/>
    </location>
</feature>
<feature type="region of interest" description="Disordered" evidence="2">
    <location>
        <begin position="439"/>
        <end position="470"/>
    </location>
</feature>
<evidence type="ECO:0000256" key="2">
    <source>
        <dbReference type="SAM" id="MobiDB-lite"/>
    </source>
</evidence>
<protein>
    <submittedName>
        <fullName evidence="3">Uncharacterized protein</fullName>
    </submittedName>
</protein>
<keyword evidence="1" id="KW-0175">Coiled coil</keyword>
<evidence type="ECO:0000313" key="4">
    <source>
        <dbReference type="Proteomes" id="UP001151760"/>
    </source>
</evidence>
<reference evidence="3" key="1">
    <citation type="journal article" date="2022" name="Int. J. Mol. Sci.">
        <title>Draft Genome of Tanacetum Coccineum: Genomic Comparison of Closely Related Tanacetum-Family Plants.</title>
        <authorList>
            <person name="Yamashiro T."/>
            <person name="Shiraishi A."/>
            <person name="Nakayama K."/>
            <person name="Satake H."/>
        </authorList>
    </citation>
    <scope>NUCLEOTIDE SEQUENCE</scope>
</reference>
<feature type="compositionally biased region" description="Polar residues" evidence="2">
    <location>
        <begin position="559"/>
        <end position="574"/>
    </location>
</feature>
<gene>
    <name evidence="3" type="ORF">Tco_0925175</name>
</gene>
<keyword evidence="4" id="KW-1185">Reference proteome</keyword>
<reference evidence="3" key="2">
    <citation type="submission" date="2022-01" db="EMBL/GenBank/DDBJ databases">
        <authorList>
            <person name="Yamashiro T."/>
            <person name="Shiraishi A."/>
            <person name="Satake H."/>
            <person name="Nakayama K."/>
        </authorList>
    </citation>
    <scope>NUCLEOTIDE SEQUENCE</scope>
</reference>
<organism evidence="3 4">
    <name type="scientific">Tanacetum coccineum</name>
    <dbReference type="NCBI Taxonomy" id="301880"/>
    <lineage>
        <taxon>Eukaryota</taxon>
        <taxon>Viridiplantae</taxon>
        <taxon>Streptophyta</taxon>
        <taxon>Embryophyta</taxon>
        <taxon>Tracheophyta</taxon>
        <taxon>Spermatophyta</taxon>
        <taxon>Magnoliopsida</taxon>
        <taxon>eudicotyledons</taxon>
        <taxon>Gunneridae</taxon>
        <taxon>Pentapetalae</taxon>
        <taxon>asterids</taxon>
        <taxon>campanulids</taxon>
        <taxon>Asterales</taxon>
        <taxon>Asteraceae</taxon>
        <taxon>Asteroideae</taxon>
        <taxon>Anthemideae</taxon>
        <taxon>Anthemidinae</taxon>
        <taxon>Tanacetum</taxon>
    </lineage>
</organism>
<name>A0ABQ5D916_9ASTR</name>
<sequence length="824" mass="93017">MQQPLPNNNNYNPQPSFNQNYMQQPMPNPKDITDPTTAMNITLVLMAKAFKLNYSTPTNNNQRISSNPRNRQITQPVQNVRNQVVQNAVQNPGVQNVGNQNGLIVVSRIANQNPNGNGNVVATRAEGNAIGNNADLDEIKKVNANCILMANLQQASTSEEQYTELLELIPEPHQVQQNDSNVISEVSSMKQDGGTLDQHPATVEEIRAYFESLYNNLAIEVEKFNSVNRKMKETNVDLTTELARYKNQERYFEINQEKYDKLERSSQIFRTSNPLQKKLRDSLAKHKALELEIKRLLRAVVSQDIMSIVQNNSLVDTSNLQTELEQYDKSYNDMQQKIEWLQAQLGDQKGKSKDTPYVPNTLDPLSQKLENENVELEFQVLNYAKENAHLKTTYKNLFDSISVTRTQTKTIIDSLQNKLHDTIYENAKLRAQLFDKVSEQKDTTHGTSTNTKFAKQSILGKPPSSSRPKLYVVTPLPKSKAIPKIDESHALSKPVTSNSVPTPQESKVVKNDNVIALGMFRINPFKASRVNNFVLDKHVKASVRTKSITISQPHVITKNDVNSKTNGFSPTDVKSTTRTRRPQPRNNPKNDKVPSKSKSSWISNNLEKIEENHRNLQSSSNQKHMSSECNNIKLAIRNAKSKVVCAMCKKCLITANHDVCVLNYVNDMNSRALNKKAHVSNVENQKKHRPKVWKPKKSWKVYSVICSTNYSNGENQVASKSFAVTTDDASDKRHQQQDSTSSTSTLATTITADGNFDLVILFSIHSDEWKSFQSQHQTALRAAVEDSSLAREINGLCAGLTARIEERGYFIDELDTLVDRFMPE</sequence>
<comment type="caution">
    <text evidence="3">The sequence shown here is derived from an EMBL/GenBank/DDBJ whole genome shotgun (WGS) entry which is preliminary data.</text>
</comment>
<evidence type="ECO:0000313" key="3">
    <source>
        <dbReference type="EMBL" id="GJT34756.1"/>
    </source>
</evidence>
<dbReference type="EMBL" id="BQNB010014991">
    <property type="protein sequence ID" value="GJT34756.1"/>
    <property type="molecule type" value="Genomic_DNA"/>
</dbReference>